<reference evidence="3 4" key="1">
    <citation type="submission" date="2016-03" db="EMBL/GenBank/DDBJ databases">
        <authorList>
            <consortium name="Pathogen Informatics"/>
        </authorList>
    </citation>
    <scope>NUCLEOTIDE SEQUENCE [LARGE SCALE GENOMIC DNA]</scope>
    <source>
        <strain evidence="1">E2161</strain>
        <strain evidence="3">e2161</strain>
        <strain evidence="2">E264</strain>
        <strain evidence="4">e264</strain>
    </source>
</reference>
<dbReference type="EMBL" id="FKDD01000033">
    <property type="protein sequence ID" value="SAD35602.1"/>
    <property type="molecule type" value="Genomic_DNA"/>
</dbReference>
<evidence type="ECO:0000313" key="1">
    <source>
        <dbReference type="EMBL" id="SAA06772.1"/>
    </source>
</evidence>
<dbReference type="Proteomes" id="UP000077278">
    <property type="component" value="Unassembled WGS sequence"/>
</dbReference>
<gene>
    <name evidence="2" type="ORF">SAMEA2273136_04652</name>
    <name evidence="1" type="ORF">SAMEA2273443_00514</name>
</gene>
<dbReference type="Proteomes" id="UP000077063">
    <property type="component" value="Unassembled WGS sequence"/>
</dbReference>
<comment type="caution">
    <text evidence="2">The sequence shown here is derived from an EMBL/GenBank/DDBJ whole genome shotgun (WGS) entry which is preliminary data.</text>
</comment>
<dbReference type="EMBL" id="FKDK01000002">
    <property type="protein sequence ID" value="SAA06772.1"/>
    <property type="molecule type" value="Genomic_DNA"/>
</dbReference>
<accession>A0ABD7KPJ4</accession>
<keyword evidence="3" id="KW-1185">Reference proteome</keyword>
<evidence type="ECO:0000313" key="4">
    <source>
        <dbReference type="Proteomes" id="UP000077278"/>
    </source>
</evidence>
<protein>
    <submittedName>
        <fullName evidence="2">Uncharacterized protein</fullName>
    </submittedName>
</protein>
<sequence>MVAFTQRAQHGCRNAHAPAAVRQHYAGEGLVANGHGDHIARSGSARLPGNNLRLALFAGVQYVVARHGIDGDHRRGGIHREICGDRRTVARFVADVHRQGVITLVERLHVVRSKRDGPGTVAAHRGVVVFTVQRDRDDLTGFRSRFAGQRQRLAVLGGINDVVLREGIDREGWRDAIHADCLAAAHGVTRRVFAADVDRPGAIAQRLRVGRGHVNTPRPVRPHFRRIGFTVQRHGECGTLRQILAGTGERKARGLLAGVKHVVARRGGQRNGSLGGRDRYGNVARIGGFTAVDLHHRPGVFPVRLGR</sequence>
<name>A0ABD7KPJ4_9ENTR</name>
<organism evidence="2 4">
    <name type="scientific">Enterobacter roggenkampii</name>
    <dbReference type="NCBI Taxonomy" id="1812935"/>
    <lineage>
        <taxon>Bacteria</taxon>
        <taxon>Pseudomonadati</taxon>
        <taxon>Pseudomonadota</taxon>
        <taxon>Gammaproteobacteria</taxon>
        <taxon>Enterobacterales</taxon>
        <taxon>Enterobacteriaceae</taxon>
        <taxon>Enterobacter</taxon>
        <taxon>Enterobacter cloacae complex</taxon>
    </lineage>
</organism>
<evidence type="ECO:0000313" key="2">
    <source>
        <dbReference type="EMBL" id="SAD35602.1"/>
    </source>
</evidence>
<dbReference type="AlphaFoldDB" id="A0ABD7KPJ4"/>
<proteinExistence type="predicted"/>
<evidence type="ECO:0000313" key="3">
    <source>
        <dbReference type="Proteomes" id="UP000077063"/>
    </source>
</evidence>